<keyword evidence="4" id="KW-1185">Reference proteome</keyword>
<dbReference type="InterPro" id="IPR036938">
    <property type="entry name" value="PAP2/HPO_sf"/>
</dbReference>
<feature type="domain" description="Phosphatidic acid phosphatase type 2/haloperoxidase" evidence="2">
    <location>
        <begin position="52"/>
        <end position="158"/>
    </location>
</feature>
<feature type="transmembrane region" description="Helical" evidence="1">
    <location>
        <begin position="50"/>
        <end position="68"/>
    </location>
</feature>
<feature type="transmembrane region" description="Helical" evidence="1">
    <location>
        <begin position="20"/>
        <end position="43"/>
    </location>
</feature>
<evidence type="ECO:0000313" key="4">
    <source>
        <dbReference type="Proteomes" id="UP000637423"/>
    </source>
</evidence>
<keyword evidence="1" id="KW-0472">Membrane</keyword>
<dbReference type="AlphaFoldDB" id="A0A916U7Z4"/>
<dbReference type="EMBL" id="BMED01000001">
    <property type="protein sequence ID" value="GGC63947.1"/>
    <property type="molecule type" value="Genomic_DNA"/>
</dbReference>
<accession>A0A916U7Z4</accession>
<feature type="transmembrane region" description="Helical" evidence="1">
    <location>
        <begin position="88"/>
        <end position="108"/>
    </location>
</feature>
<feature type="transmembrane region" description="Helical" evidence="1">
    <location>
        <begin position="265"/>
        <end position="283"/>
    </location>
</feature>
<protein>
    <recommendedName>
        <fullName evidence="2">Phosphatidic acid phosphatase type 2/haloperoxidase domain-containing protein</fullName>
    </recommendedName>
</protein>
<dbReference type="PANTHER" id="PTHR14969">
    <property type="entry name" value="SPHINGOSINE-1-PHOSPHATE PHOSPHOHYDROLASE"/>
    <property type="match status" value="1"/>
</dbReference>
<keyword evidence="1" id="KW-0812">Transmembrane</keyword>
<proteinExistence type="predicted"/>
<comment type="caution">
    <text evidence="3">The sequence shown here is derived from an EMBL/GenBank/DDBJ whole genome shotgun (WGS) entry which is preliminary data.</text>
</comment>
<feature type="transmembrane region" description="Helical" evidence="1">
    <location>
        <begin position="227"/>
        <end position="245"/>
    </location>
</feature>
<feature type="transmembrane region" description="Helical" evidence="1">
    <location>
        <begin position="172"/>
        <end position="192"/>
    </location>
</feature>
<dbReference type="RefSeq" id="WP_188564720.1">
    <property type="nucleotide sequence ID" value="NZ_BMED01000001.1"/>
</dbReference>
<reference evidence="3" key="1">
    <citation type="journal article" date="2014" name="Int. J. Syst. Evol. Microbiol.">
        <title>Complete genome sequence of Corynebacterium casei LMG S-19264T (=DSM 44701T), isolated from a smear-ripened cheese.</title>
        <authorList>
            <consortium name="US DOE Joint Genome Institute (JGI-PGF)"/>
            <person name="Walter F."/>
            <person name="Albersmeier A."/>
            <person name="Kalinowski J."/>
            <person name="Ruckert C."/>
        </authorList>
    </citation>
    <scope>NUCLEOTIDE SEQUENCE</scope>
    <source>
        <strain evidence="3">CGMCC 1.10998</strain>
    </source>
</reference>
<feature type="transmembrane region" description="Helical" evidence="1">
    <location>
        <begin position="198"/>
        <end position="215"/>
    </location>
</feature>
<name>A0A916U7Z4_9BURK</name>
<dbReference type="InterPro" id="IPR000326">
    <property type="entry name" value="PAP2/HPO"/>
</dbReference>
<dbReference type="Pfam" id="PF01569">
    <property type="entry name" value="PAP2"/>
    <property type="match status" value="1"/>
</dbReference>
<sequence length="292" mass="32936">MTDLLHNIEWVLPLRTPALTTLAFALSWLGYSTFIMFFMAVGYWALSKTIFFRVMLLIMFSALLNAFVKDLFQDPRPPLALRLDDLVGNSYGLPSGHAQLAVVIWMWLAYEMKRTWVWIACSLITLGVILSRLYLGAHDLEDVLVGAALGALTLIAFIQIKDRKWLWQRHPAWSMTAITAVTTAALLCWPNKAVPPDYIVTIAAWMAGGIVGLHYEEKLLGFNVLPACRNRILAALTGIISFILLQKVLKLADTLPLPVLPWQLVKGLIIGFFIAWPVPWLLVKIRLATRRR</sequence>
<evidence type="ECO:0000259" key="2">
    <source>
        <dbReference type="SMART" id="SM00014"/>
    </source>
</evidence>
<dbReference type="SUPFAM" id="SSF48317">
    <property type="entry name" value="Acid phosphatase/Vanadium-dependent haloperoxidase"/>
    <property type="match status" value="1"/>
</dbReference>
<evidence type="ECO:0000256" key="1">
    <source>
        <dbReference type="SAM" id="Phobius"/>
    </source>
</evidence>
<organism evidence="3 4">
    <name type="scientific">Undibacterium terreum</name>
    <dbReference type="NCBI Taxonomy" id="1224302"/>
    <lineage>
        <taxon>Bacteria</taxon>
        <taxon>Pseudomonadati</taxon>
        <taxon>Pseudomonadota</taxon>
        <taxon>Betaproteobacteria</taxon>
        <taxon>Burkholderiales</taxon>
        <taxon>Oxalobacteraceae</taxon>
        <taxon>Undibacterium</taxon>
    </lineage>
</organism>
<dbReference type="Gene3D" id="1.20.144.10">
    <property type="entry name" value="Phosphatidic acid phosphatase type 2/haloperoxidase"/>
    <property type="match status" value="1"/>
</dbReference>
<dbReference type="PANTHER" id="PTHR14969:SF13">
    <property type="entry name" value="AT30094P"/>
    <property type="match status" value="1"/>
</dbReference>
<reference evidence="3" key="2">
    <citation type="submission" date="2020-09" db="EMBL/GenBank/DDBJ databases">
        <authorList>
            <person name="Sun Q."/>
            <person name="Zhou Y."/>
        </authorList>
    </citation>
    <scope>NUCLEOTIDE SEQUENCE</scope>
    <source>
        <strain evidence="3">CGMCC 1.10998</strain>
    </source>
</reference>
<feature type="transmembrane region" description="Helical" evidence="1">
    <location>
        <begin position="143"/>
        <end position="160"/>
    </location>
</feature>
<dbReference type="Proteomes" id="UP000637423">
    <property type="component" value="Unassembled WGS sequence"/>
</dbReference>
<keyword evidence="1" id="KW-1133">Transmembrane helix</keyword>
<dbReference type="SMART" id="SM00014">
    <property type="entry name" value="acidPPc"/>
    <property type="match status" value="1"/>
</dbReference>
<evidence type="ECO:0000313" key="3">
    <source>
        <dbReference type="EMBL" id="GGC63947.1"/>
    </source>
</evidence>
<feature type="transmembrane region" description="Helical" evidence="1">
    <location>
        <begin position="115"/>
        <end position="137"/>
    </location>
</feature>
<gene>
    <name evidence="3" type="ORF">GCM10011396_08620</name>
</gene>